<dbReference type="EMBL" id="GGEC01087337">
    <property type="protein sequence ID" value="MBX67821.1"/>
    <property type="molecule type" value="Transcribed_RNA"/>
</dbReference>
<proteinExistence type="predicted"/>
<name>A0A2P2QLJ4_RHIMU</name>
<organism evidence="1">
    <name type="scientific">Rhizophora mucronata</name>
    <name type="common">Asiatic mangrove</name>
    <dbReference type="NCBI Taxonomy" id="61149"/>
    <lineage>
        <taxon>Eukaryota</taxon>
        <taxon>Viridiplantae</taxon>
        <taxon>Streptophyta</taxon>
        <taxon>Embryophyta</taxon>
        <taxon>Tracheophyta</taxon>
        <taxon>Spermatophyta</taxon>
        <taxon>Magnoliopsida</taxon>
        <taxon>eudicotyledons</taxon>
        <taxon>Gunneridae</taxon>
        <taxon>Pentapetalae</taxon>
        <taxon>rosids</taxon>
        <taxon>fabids</taxon>
        <taxon>Malpighiales</taxon>
        <taxon>Rhizophoraceae</taxon>
        <taxon>Rhizophora</taxon>
    </lineage>
</organism>
<dbReference type="AlphaFoldDB" id="A0A2P2QLJ4"/>
<accession>A0A2P2QLJ4</accession>
<sequence length="23" mass="2506">MLMCCLLGCGAGKFCVIITFRLL</sequence>
<evidence type="ECO:0000313" key="1">
    <source>
        <dbReference type="EMBL" id="MBX67821.1"/>
    </source>
</evidence>
<protein>
    <submittedName>
        <fullName evidence="1">Uncharacterized protein</fullName>
    </submittedName>
</protein>
<reference evidence="1" key="1">
    <citation type="submission" date="2018-02" db="EMBL/GenBank/DDBJ databases">
        <title>Rhizophora mucronata_Transcriptome.</title>
        <authorList>
            <person name="Meera S.P."/>
            <person name="Sreeshan A."/>
            <person name="Augustine A."/>
        </authorList>
    </citation>
    <scope>NUCLEOTIDE SEQUENCE</scope>
    <source>
        <tissue evidence="1">Leaf</tissue>
    </source>
</reference>